<sequence length="60" mass="6804">MTHYVSKLVLKASIKTGYITSYILSLSLKSKQANHKKFFSLCPLLKEKVSTDFEILLIKG</sequence>
<name>A0A1V6CC64_UNCT6</name>
<accession>A0A1V6CC64</accession>
<dbReference type="EMBL" id="MWDQ01000039">
    <property type="protein sequence ID" value="OQB74501.1"/>
    <property type="molecule type" value="Genomic_DNA"/>
</dbReference>
<dbReference type="Proteomes" id="UP000485562">
    <property type="component" value="Unassembled WGS sequence"/>
</dbReference>
<dbReference type="AlphaFoldDB" id="A0A1V6CC64"/>
<organism evidence="1">
    <name type="scientific">candidate division TA06 bacterium ADurb.Bin131</name>
    <dbReference type="NCBI Taxonomy" id="1852827"/>
    <lineage>
        <taxon>Bacteria</taxon>
        <taxon>Bacteria division TA06</taxon>
    </lineage>
</organism>
<reference evidence="1" key="1">
    <citation type="submission" date="2017-02" db="EMBL/GenBank/DDBJ databases">
        <title>Delving into the versatile metabolic prowess of the omnipresent phylum Bacteroidetes.</title>
        <authorList>
            <person name="Nobu M.K."/>
            <person name="Mei R."/>
            <person name="Narihiro T."/>
            <person name="Kuroda K."/>
            <person name="Liu W.-T."/>
        </authorList>
    </citation>
    <scope>NUCLEOTIDE SEQUENCE</scope>
    <source>
        <strain evidence="1">ADurb.Bin131</strain>
    </source>
</reference>
<proteinExistence type="predicted"/>
<protein>
    <submittedName>
        <fullName evidence="1">Uncharacterized protein</fullName>
    </submittedName>
</protein>
<comment type="caution">
    <text evidence="1">The sequence shown here is derived from an EMBL/GenBank/DDBJ whole genome shotgun (WGS) entry which is preliminary data.</text>
</comment>
<gene>
    <name evidence="1" type="ORF">BWX89_00514</name>
</gene>
<evidence type="ECO:0000313" key="1">
    <source>
        <dbReference type="EMBL" id="OQB74501.1"/>
    </source>
</evidence>